<gene>
    <name evidence="5" type="ORF">UFOPK4347_01335</name>
</gene>
<dbReference type="Pfam" id="PF01212">
    <property type="entry name" value="Beta_elim_lyase"/>
    <property type="match status" value="1"/>
</dbReference>
<evidence type="ECO:0000256" key="3">
    <source>
        <dbReference type="ARBA" id="ARBA00022898"/>
    </source>
</evidence>
<protein>
    <submittedName>
        <fullName evidence="5">Unannotated protein</fullName>
    </submittedName>
</protein>
<dbReference type="Gene3D" id="3.90.1150.10">
    <property type="entry name" value="Aspartate Aminotransferase, domain 1"/>
    <property type="match status" value="1"/>
</dbReference>
<evidence type="ECO:0000256" key="1">
    <source>
        <dbReference type="ARBA" id="ARBA00001933"/>
    </source>
</evidence>
<dbReference type="InterPro" id="IPR001597">
    <property type="entry name" value="ArAA_b-elim_lyase/Thr_aldolase"/>
</dbReference>
<dbReference type="Gene3D" id="3.40.640.10">
    <property type="entry name" value="Type I PLP-dependent aspartate aminotransferase-like (Major domain)"/>
    <property type="match status" value="1"/>
</dbReference>
<comment type="similarity">
    <text evidence="2">Belongs to the threonine aldolase family.</text>
</comment>
<dbReference type="PANTHER" id="PTHR48097:SF5">
    <property type="entry name" value="LOW SPECIFICITY L-THREONINE ALDOLASE"/>
    <property type="match status" value="1"/>
</dbReference>
<name>A0A6J7UNZ2_9ZZZZ</name>
<dbReference type="AlphaFoldDB" id="A0A6J7UNZ2"/>
<dbReference type="PANTHER" id="PTHR48097">
    <property type="entry name" value="L-THREONINE ALDOLASE-RELATED"/>
    <property type="match status" value="1"/>
</dbReference>
<proteinExistence type="inferred from homology"/>
<evidence type="ECO:0000256" key="2">
    <source>
        <dbReference type="ARBA" id="ARBA00006966"/>
    </source>
</evidence>
<evidence type="ECO:0000259" key="4">
    <source>
        <dbReference type="Pfam" id="PF01212"/>
    </source>
</evidence>
<dbReference type="InterPro" id="IPR015422">
    <property type="entry name" value="PyrdxlP-dep_Trfase_small"/>
</dbReference>
<evidence type="ECO:0000313" key="5">
    <source>
        <dbReference type="EMBL" id="CAB5066942.1"/>
    </source>
</evidence>
<dbReference type="InterPro" id="IPR015421">
    <property type="entry name" value="PyrdxlP-dep_Trfase_major"/>
</dbReference>
<sequence length="253" mass="27775">MTTKDIERVAGDLGVMHHAQPRVVSLTQPTELGTLYSAEEIEQLCVCAHEHGLLVHMDGARIANATAALGGISSVRKFTVDAGVDVLTFGGTKNGLMYGEAVLYFPQGAARAQSYKDFSHENAQRALRYAPYARKQTTQLPSKMRFVSAQFAAVLNNDLWVQLGSSANEAAASLFDAVHSISSLELNDSPPVNSLYPTISPAHAEQLREVSFFWDWEPARHRVRWMTSWDTELSDVKAFADAVYRIVTSGAET</sequence>
<dbReference type="GO" id="GO:0016829">
    <property type="term" value="F:lyase activity"/>
    <property type="evidence" value="ECO:0007669"/>
    <property type="project" value="InterPro"/>
</dbReference>
<reference evidence="5" key="1">
    <citation type="submission" date="2020-05" db="EMBL/GenBank/DDBJ databases">
        <authorList>
            <person name="Chiriac C."/>
            <person name="Salcher M."/>
            <person name="Ghai R."/>
            <person name="Kavagutti S V."/>
        </authorList>
    </citation>
    <scope>NUCLEOTIDE SEQUENCE</scope>
</reference>
<accession>A0A6J7UNZ2</accession>
<keyword evidence="3" id="KW-0663">Pyridoxal phosphate</keyword>
<organism evidence="5">
    <name type="scientific">freshwater metagenome</name>
    <dbReference type="NCBI Taxonomy" id="449393"/>
    <lineage>
        <taxon>unclassified sequences</taxon>
        <taxon>metagenomes</taxon>
        <taxon>ecological metagenomes</taxon>
    </lineage>
</organism>
<dbReference type="GO" id="GO:0006520">
    <property type="term" value="P:amino acid metabolic process"/>
    <property type="evidence" value="ECO:0007669"/>
    <property type="project" value="InterPro"/>
</dbReference>
<dbReference type="InterPro" id="IPR015424">
    <property type="entry name" value="PyrdxlP-dep_Trfase"/>
</dbReference>
<dbReference type="SUPFAM" id="SSF53383">
    <property type="entry name" value="PLP-dependent transferases"/>
    <property type="match status" value="1"/>
</dbReference>
<feature type="domain" description="Aromatic amino acid beta-eliminating lyase/threonine aldolase" evidence="4">
    <location>
        <begin position="1"/>
        <end position="182"/>
    </location>
</feature>
<comment type="cofactor">
    <cofactor evidence="1">
        <name>pyridoxal 5'-phosphate</name>
        <dbReference type="ChEBI" id="CHEBI:597326"/>
    </cofactor>
</comment>
<dbReference type="EMBL" id="CAFBQU010000043">
    <property type="protein sequence ID" value="CAB5066942.1"/>
    <property type="molecule type" value="Genomic_DNA"/>
</dbReference>